<feature type="region of interest" description="Disordered" evidence="1">
    <location>
        <begin position="1190"/>
        <end position="1214"/>
    </location>
</feature>
<dbReference type="EMBL" id="GEEE01001730">
    <property type="protein sequence ID" value="JAP61495.1"/>
    <property type="molecule type" value="Transcribed_RNA"/>
</dbReference>
<evidence type="ECO:0000256" key="1">
    <source>
        <dbReference type="SAM" id="MobiDB-lite"/>
    </source>
</evidence>
<evidence type="ECO:0000259" key="2">
    <source>
        <dbReference type="Pfam" id="PF23036"/>
    </source>
</evidence>
<accession>A0A0V0J7X3</accession>
<name>A0A0V0J7X3_SCHSO</name>
<dbReference type="GO" id="GO:0005829">
    <property type="term" value="C:cytosol"/>
    <property type="evidence" value="ECO:0007669"/>
    <property type="project" value="GOC"/>
</dbReference>
<gene>
    <name evidence="3" type="ORF">TR125120</name>
</gene>
<sequence length="1419" mass="156837">MDIDSRPVVYYSGEPESASIVEKYCTSSLTAQPIEWSRNPSLVSYTVHVDPTFMPLDTASSSPTSEDKCSKFSPPAAYVFICPNDPEYYTSHGKADLKRWLEFLSSKKVTDSLIVTISNKDKKTPAKSSVIYKLKMDFMIHATDRLVEVPTDFHSSSGAWQSLLVKMRNLILRALGSKLDAAENVAKSLLASHSEPDWDFMDFLDCQEEIATLYSCLNLSEEALQCLERADDWLTSSLAQAEEGEHPAWVRRLVNNPCDVLVQTPNLVSSFPDPQRAQRVRERKANLFEVRTHILSRQCGLLQALDRIPSLPKLGVRIVHLTVKEARALKIEVPPTQVHFWIFLCCLEILETFRRSVPVHQKVDLANNLRRRFLLSSRSIDVDSLLVSGRQSSYGTDSNQNLHKQGSSVLSEPPDEDLTSGISYFSETSTNSFAPSLYTPFENPRLLDDAAPGPMAEDSSIHLLAMAVQSSVIADEQAGVGRKVSHHQTIVGTSRWTVELWRQACISLSQLGRLLDIWPSTSHTTESRKSSTSNANHLLLLMLHSDSAAQIDQDESAATELFRNSLSKGSVGAKLAVAISSPESFYQTYRKMINVAVFFLWSSKRKRMSVLTSLDLADFFRDAGMFSQSEALYHWATKAFLRHSWPELATYTLLQEAFCQQVQWRTERTDAEDVSVFKRYVQSALILSVTPRINLQCCYRQLEATGPYFFNLLHPNSQPADVIFPAWWPDDWWQESLAAVAEHHVRRAAGQMGKKRISLLAPHPPLSVHSLRPLFKLVSVDLKDANPATHHQCILLQLNVSGYRQFYASVRMDAQPVTYADWKTGPLATTVQNGHVDGKFFSVEICKTADVKEEKVSLAEAVVRRMFSRVASPNPAKHNRYRAVHSSQSSTIAQNGTSVEVVRVPGRPSSMEFLDLCRTDSSERSYLLPSNASHLGLAVGSDSMDSQSTITNRRTPDSALSSSVPFWSKLVRRKNKTASVLSSEALDQASSNNASVTRASLSDPFVLDDAVEFRVRSLGTSSADCSLFASGDQSSSDFLSKPFILRPGDNFLLLESPFPGFFLPRLVHVSVYASSPDDVSSGVPSPDCQPTFTFSSFVAPDQFSRSWSHTELLDRLLPRVESVLCMSSPDGSKLTKSTDCQSVNAVVGVRQPLFLTLRTGTLALPRGSSNGDGGYGEESSVGLLLLSGNPSVTEPESFSSESSSDNLSTQSTPVSNTADVAPLVQLPCSVSPTPSQDANTFAPDSLLCSRRCLFLRPSSLAEKFGLRLPFGRIIPLPINEVKPFEFAASVTRFQNRLVLINLRISVPEVICPGTGLVDQSDSPSNPLYAVQLLTLRLTSPKLTIHVLDNSESRRLPNRSASVSSYSASEILSASTPKEFSFDNSSPFPFKEADEASLEPVVTMLEASLFDQDYQEAVGS</sequence>
<dbReference type="PANTHER" id="PTHR13251">
    <property type="entry name" value="EPILEPSY HOLOPROSENCEPHALY CANDIDATE 1/TMEM1"/>
    <property type="match status" value="1"/>
</dbReference>
<feature type="compositionally biased region" description="Polar residues" evidence="1">
    <location>
        <begin position="392"/>
        <end position="410"/>
    </location>
</feature>
<dbReference type="PANTHER" id="PTHR13251:SF3">
    <property type="entry name" value="TRAFFICKING PROTEIN PARTICLE COMPLEX SUBUNIT 10"/>
    <property type="match status" value="1"/>
</dbReference>
<dbReference type="GO" id="GO:0034498">
    <property type="term" value="P:early endosome to Golgi transport"/>
    <property type="evidence" value="ECO:0007669"/>
    <property type="project" value="TreeGrafter"/>
</dbReference>
<dbReference type="InterPro" id="IPR045126">
    <property type="entry name" value="TRAPPC10/Trs130"/>
</dbReference>
<dbReference type="InterPro" id="IPR056913">
    <property type="entry name" value="TRAPPC10/Trs130_N"/>
</dbReference>
<dbReference type="Pfam" id="PF23036">
    <property type="entry name" value="TRAPPC10_1st"/>
    <property type="match status" value="1"/>
</dbReference>
<feature type="region of interest" description="Disordered" evidence="1">
    <location>
        <begin position="392"/>
        <end position="417"/>
    </location>
</feature>
<feature type="compositionally biased region" description="Low complexity" evidence="1">
    <location>
        <begin position="1190"/>
        <end position="1213"/>
    </location>
</feature>
<evidence type="ECO:0000313" key="3">
    <source>
        <dbReference type="EMBL" id="JAP61495.1"/>
    </source>
</evidence>
<protein>
    <recommendedName>
        <fullName evidence="2">TRAPPC10/Trs130 N-terminal domain-containing protein</fullName>
    </recommendedName>
</protein>
<feature type="domain" description="TRAPPC10/Trs130 N-terminal" evidence="2">
    <location>
        <begin position="5"/>
        <end position="309"/>
    </location>
</feature>
<organism evidence="3">
    <name type="scientific">Schistocephalus solidus</name>
    <name type="common">Tapeworm</name>
    <dbReference type="NCBI Taxonomy" id="70667"/>
    <lineage>
        <taxon>Eukaryota</taxon>
        <taxon>Metazoa</taxon>
        <taxon>Spiralia</taxon>
        <taxon>Lophotrochozoa</taxon>
        <taxon>Platyhelminthes</taxon>
        <taxon>Cestoda</taxon>
        <taxon>Eucestoda</taxon>
        <taxon>Diphyllobothriidea</taxon>
        <taxon>Diphyllobothriidae</taxon>
        <taxon>Schistocephalus</taxon>
    </lineage>
</organism>
<dbReference type="GO" id="GO:0006891">
    <property type="term" value="P:intra-Golgi vesicle-mediated transport"/>
    <property type="evidence" value="ECO:0007669"/>
    <property type="project" value="TreeGrafter"/>
</dbReference>
<reference evidence="3" key="1">
    <citation type="submission" date="2016-01" db="EMBL/GenBank/DDBJ databases">
        <title>Reference transcriptome for the parasite Schistocephalus solidus: insights into the molecular evolution of parasitism.</title>
        <authorList>
            <person name="Hebert F.O."/>
            <person name="Grambauer S."/>
            <person name="Barber I."/>
            <person name="Landry C.R."/>
            <person name="Aubin-Horth N."/>
        </authorList>
    </citation>
    <scope>NUCLEOTIDE SEQUENCE</scope>
</reference>
<proteinExistence type="predicted"/>
<dbReference type="GO" id="GO:1990071">
    <property type="term" value="C:TRAPPII protein complex"/>
    <property type="evidence" value="ECO:0007669"/>
    <property type="project" value="InterPro"/>
</dbReference>